<keyword evidence="5" id="KW-1185">Reference proteome</keyword>
<feature type="coiled-coil region" evidence="2">
    <location>
        <begin position="162"/>
        <end position="193"/>
    </location>
</feature>
<dbReference type="InterPro" id="IPR014729">
    <property type="entry name" value="Rossmann-like_a/b/a_fold"/>
</dbReference>
<dbReference type="RefSeq" id="WP_309941265.1">
    <property type="nucleotide sequence ID" value="NZ_AP025305.1"/>
</dbReference>
<dbReference type="CDD" id="cd00293">
    <property type="entry name" value="USP-like"/>
    <property type="match status" value="1"/>
</dbReference>
<dbReference type="Gene3D" id="3.40.50.620">
    <property type="entry name" value="HUPs"/>
    <property type="match status" value="2"/>
</dbReference>
<dbReference type="InterPro" id="IPR006016">
    <property type="entry name" value="UspA"/>
</dbReference>
<dbReference type="PANTHER" id="PTHR46268">
    <property type="entry name" value="STRESS RESPONSE PROTEIN NHAX"/>
    <property type="match status" value="1"/>
</dbReference>
<gene>
    <name evidence="4" type="ORF">HNQ88_003978</name>
</gene>
<sequence length="282" mass="31227">MRTILVPTDFSSQAGYALSLAAQIARQNDSKILLLHVVENYSAVNTVSVTGDMTPSNFTDDIYTIKLIETSKKHLEEAANDPLYSGVVIDTKIQVGNPYGSISSEVTENDVDLIVMGTTGVSGLDEVLIGSNTEKVVRHSKCPVLTVKNPVELDSLKEIVFATNFAEENKELIENLKKLQKTLDAKLNLLKVNTPNNFNVDRDTRKDINNYIEKYSLENYTVNIYNALDEEDGIIFFAEDINADLIAMGTHGRTGFLHLISGSIAEDVVNHASRPVWTYKVK</sequence>
<reference evidence="4" key="1">
    <citation type="submission" date="2023-07" db="EMBL/GenBank/DDBJ databases">
        <title>Genomic Encyclopedia of Type Strains, Phase IV (KMG-IV): sequencing the most valuable type-strain genomes for metagenomic binning, comparative biology and taxonomic classification.</title>
        <authorList>
            <person name="Goeker M."/>
        </authorList>
    </citation>
    <scope>NUCLEOTIDE SEQUENCE</scope>
    <source>
        <strain evidence="4">DSM 26174</strain>
    </source>
</reference>
<dbReference type="EMBL" id="JAVDQD010000006">
    <property type="protein sequence ID" value="MDR6240902.1"/>
    <property type="molecule type" value="Genomic_DNA"/>
</dbReference>
<dbReference type="Pfam" id="PF00582">
    <property type="entry name" value="Usp"/>
    <property type="match status" value="2"/>
</dbReference>
<dbReference type="Proteomes" id="UP001185092">
    <property type="component" value="Unassembled WGS sequence"/>
</dbReference>
<keyword evidence="2" id="KW-0175">Coiled coil</keyword>
<evidence type="ECO:0000313" key="4">
    <source>
        <dbReference type="EMBL" id="MDR6240902.1"/>
    </source>
</evidence>
<feature type="domain" description="UspA" evidence="3">
    <location>
        <begin position="157"/>
        <end position="279"/>
    </location>
</feature>
<evidence type="ECO:0000259" key="3">
    <source>
        <dbReference type="Pfam" id="PF00582"/>
    </source>
</evidence>
<evidence type="ECO:0000313" key="5">
    <source>
        <dbReference type="Proteomes" id="UP001185092"/>
    </source>
</evidence>
<dbReference type="PANTHER" id="PTHR46268:SF6">
    <property type="entry name" value="UNIVERSAL STRESS PROTEIN UP12"/>
    <property type="match status" value="1"/>
</dbReference>
<name>A0AAE3XPS8_9BACT</name>
<dbReference type="PRINTS" id="PR01438">
    <property type="entry name" value="UNVRSLSTRESS"/>
</dbReference>
<feature type="domain" description="UspA" evidence="3">
    <location>
        <begin position="1"/>
        <end position="148"/>
    </location>
</feature>
<dbReference type="AlphaFoldDB" id="A0AAE3XPS8"/>
<proteinExistence type="inferred from homology"/>
<organism evidence="4 5">
    <name type="scientific">Aureibacter tunicatorum</name>
    <dbReference type="NCBI Taxonomy" id="866807"/>
    <lineage>
        <taxon>Bacteria</taxon>
        <taxon>Pseudomonadati</taxon>
        <taxon>Bacteroidota</taxon>
        <taxon>Cytophagia</taxon>
        <taxon>Cytophagales</taxon>
        <taxon>Persicobacteraceae</taxon>
        <taxon>Aureibacter</taxon>
    </lineage>
</organism>
<comment type="similarity">
    <text evidence="1">Belongs to the universal stress protein A family.</text>
</comment>
<accession>A0AAE3XPS8</accession>
<evidence type="ECO:0000256" key="1">
    <source>
        <dbReference type="ARBA" id="ARBA00008791"/>
    </source>
</evidence>
<comment type="caution">
    <text evidence="4">The sequence shown here is derived from an EMBL/GenBank/DDBJ whole genome shotgun (WGS) entry which is preliminary data.</text>
</comment>
<evidence type="ECO:0000256" key="2">
    <source>
        <dbReference type="SAM" id="Coils"/>
    </source>
</evidence>
<dbReference type="InterPro" id="IPR006015">
    <property type="entry name" value="Universal_stress_UspA"/>
</dbReference>
<protein>
    <submittedName>
        <fullName evidence="4">Nucleotide-binding universal stress UspA family protein</fullName>
    </submittedName>
</protein>
<dbReference type="SUPFAM" id="SSF52402">
    <property type="entry name" value="Adenine nucleotide alpha hydrolases-like"/>
    <property type="match status" value="2"/>
</dbReference>